<gene>
    <name evidence="9" type="ORF">SAMN04487969_101792</name>
</gene>
<dbReference type="PANTHER" id="PTHR30472:SF24">
    <property type="entry name" value="FERRIC ENTEROBACTIN TRANSPORT SYSTEM PERMEASE PROTEIN FEPG"/>
    <property type="match status" value="1"/>
</dbReference>
<dbReference type="Proteomes" id="UP000183410">
    <property type="component" value="Unassembled WGS sequence"/>
</dbReference>
<dbReference type="InterPro" id="IPR000522">
    <property type="entry name" value="ABC_transptr_permease_BtuC"/>
</dbReference>
<keyword evidence="6 8" id="KW-1133">Transmembrane helix</keyword>
<keyword evidence="5 8" id="KW-0812">Transmembrane</keyword>
<dbReference type="SUPFAM" id="SSF81345">
    <property type="entry name" value="ABC transporter involved in vitamin B12 uptake, BtuC"/>
    <property type="match status" value="1"/>
</dbReference>
<reference evidence="10" key="1">
    <citation type="submission" date="2016-10" db="EMBL/GenBank/DDBJ databases">
        <authorList>
            <person name="Varghese N."/>
            <person name="Submissions S."/>
        </authorList>
    </citation>
    <scope>NUCLEOTIDE SEQUENCE [LARGE SCALE GENOMIC DNA]</scope>
    <source>
        <strain evidence="10">CGMCC 1.10223</strain>
    </source>
</reference>
<evidence type="ECO:0000313" key="10">
    <source>
        <dbReference type="Proteomes" id="UP000183410"/>
    </source>
</evidence>
<evidence type="ECO:0000256" key="3">
    <source>
        <dbReference type="ARBA" id="ARBA00022448"/>
    </source>
</evidence>
<dbReference type="AlphaFoldDB" id="A0A1I1YY90"/>
<dbReference type="Pfam" id="PF01032">
    <property type="entry name" value="FecCD"/>
    <property type="match status" value="1"/>
</dbReference>
<keyword evidence="10" id="KW-1185">Reference proteome</keyword>
<dbReference type="GO" id="GO:0022857">
    <property type="term" value="F:transmembrane transporter activity"/>
    <property type="evidence" value="ECO:0007669"/>
    <property type="project" value="InterPro"/>
</dbReference>
<evidence type="ECO:0000256" key="4">
    <source>
        <dbReference type="ARBA" id="ARBA00022475"/>
    </source>
</evidence>
<dbReference type="Gene3D" id="1.10.3470.10">
    <property type="entry name" value="ABC transporter involved in vitamin B12 uptake, BtuC"/>
    <property type="match status" value="2"/>
</dbReference>
<evidence type="ECO:0000256" key="5">
    <source>
        <dbReference type="ARBA" id="ARBA00022692"/>
    </source>
</evidence>
<comment type="similarity">
    <text evidence="2">Belongs to the binding-protein-dependent transport system permease family. FecCD subfamily.</text>
</comment>
<protein>
    <submittedName>
        <fullName evidence="9">FecCD transport family protein</fullName>
    </submittedName>
</protein>
<dbReference type="GO" id="GO:0033214">
    <property type="term" value="P:siderophore-iron import into cell"/>
    <property type="evidence" value="ECO:0007669"/>
    <property type="project" value="TreeGrafter"/>
</dbReference>
<feature type="transmembrane region" description="Helical" evidence="8">
    <location>
        <begin position="118"/>
        <end position="143"/>
    </location>
</feature>
<comment type="subcellular location">
    <subcellularLocation>
        <location evidence="1">Cell membrane</location>
        <topology evidence="1">Multi-pass membrane protein</topology>
    </subcellularLocation>
</comment>
<dbReference type="InterPro" id="IPR037294">
    <property type="entry name" value="ABC_BtuC-like"/>
</dbReference>
<dbReference type="PANTHER" id="PTHR30472">
    <property type="entry name" value="FERRIC ENTEROBACTIN TRANSPORT SYSTEM PERMEASE PROTEIN"/>
    <property type="match status" value="1"/>
</dbReference>
<evidence type="ECO:0000256" key="7">
    <source>
        <dbReference type="ARBA" id="ARBA00023136"/>
    </source>
</evidence>
<feature type="transmembrane region" description="Helical" evidence="8">
    <location>
        <begin position="90"/>
        <end position="112"/>
    </location>
</feature>
<evidence type="ECO:0000256" key="6">
    <source>
        <dbReference type="ARBA" id="ARBA00022989"/>
    </source>
</evidence>
<keyword evidence="3" id="KW-0813">Transport</keyword>
<dbReference type="GO" id="GO:0005886">
    <property type="term" value="C:plasma membrane"/>
    <property type="evidence" value="ECO:0007669"/>
    <property type="project" value="UniProtKB-SubCell"/>
</dbReference>
<keyword evidence="7 8" id="KW-0472">Membrane</keyword>
<evidence type="ECO:0000256" key="1">
    <source>
        <dbReference type="ARBA" id="ARBA00004651"/>
    </source>
</evidence>
<keyword evidence="4" id="KW-1003">Cell membrane</keyword>
<accession>A0A1I1YY90</accession>
<sequence>MNTEALELFYQLGGTAVGLATASGTTLTEGAEAAENVGEIQAIVDKVPNETYTIIGSISALLFARRMNILALDEHNAKGLGLNVEATRMLVIAVAALLPASAFIGVAVLTIFDTFSRILFAPIELPVGIMMGAIGAPFFVYLLRKKGSQVQKNTTDFNGSNEPFLDFKTISATECSNGAN</sequence>
<proteinExistence type="inferred from homology"/>
<dbReference type="EMBL" id="FONN01000001">
    <property type="protein sequence ID" value="SFE23133.1"/>
    <property type="molecule type" value="Genomic_DNA"/>
</dbReference>
<name>A0A1I1YY90_9BACL</name>
<evidence type="ECO:0000256" key="8">
    <source>
        <dbReference type="SAM" id="Phobius"/>
    </source>
</evidence>
<evidence type="ECO:0000256" key="2">
    <source>
        <dbReference type="ARBA" id="ARBA00007935"/>
    </source>
</evidence>
<evidence type="ECO:0000313" key="9">
    <source>
        <dbReference type="EMBL" id="SFE23133.1"/>
    </source>
</evidence>
<organism evidence="9 10">
    <name type="scientific">Paenibacillus algorifonticola</name>
    <dbReference type="NCBI Taxonomy" id="684063"/>
    <lineage>
        <taxon>Bacteria</taxon>
        <taxon>Bacillati</taxon>
        <taxon>Bacillota</taxon>
        <taxon>Bacilli</taxon>
        <taxon>Bacillales</taxon>
        <taxon>Paenibacillaceae</taxon>
        <taxon>Paenibacillus</taxon>
    </lineage>
</organism>